<sequence length="430" mass="49055">MSEATKPTKDSLSEANSLQLPRAFDFIRPPGRGLQGFQWTSNPEVSEVGEHSTQVAKRNYPYTINDWYQDIKLAASQNIDGFVLNVGAEDWQRQRCLDCFAASKRFPDSTNFQFFFSFDMTSIPGNSVDNIQVFRNYLSATYQSPRMFKHPRTNGVVVSTFSGENCTFGQGSMENGWAFLKSELNKIVPIYFIPAFFINPARYPNISALDGAFNASMRMPRSQIENAVLDSDTSHLENLKNGRTFMAAVSPWFFTHYGPDSWNKNWIYRSDDWLFVRRWEQLISMRDQIDMAQIISWNDYGESHYIGPVKGAQPNSQAWVDDRNYPPITKDRVFMWARPHPRDVTSCDHVARPNNWQLTDDTAWMVVFATAPATINVYTWDGSSAKQAFDIKAGVTKLSDMAVAVCNPVAYRFESRPGVFNFNAYVSMSP</sequence>
<dbReference type="Pfam" id="PF03659">
    <property type="entry name" value="Glyco_hydro_71"/>
    <property type="match status" value="1"/>
</dbReference>
<dbReference type="InterPro" id="IPR005197">
    <property type="entry name" value="Glyco_hydro_71"/>
</dbReference>
<reference evidence="1" key="1">
    <citation type="submission" date="2020-11" db="EMBL/GenBank/DDBJ databases">
        <authorList>
            <consortium name="DOE Joint Genome Institute"/>
            <person name="Ahrendt S."/>
            <person name="Riley R."/>
            <person name="Andreopoulos W."/>
            <person name="LaButti K."/>
            <person name="Pangilinan J."/>
            <person name="Ruiz-duenas F.J."/>
            <person name="Barrasa J.M."/>
            <person name="Sanchez-Garcia M."/>
            <person name="Camarero S."/>
            <person name="Miyauchi S."/>
            <person name="Serrano A."/>
            <person name="Linde D."/>
            <person name="Babiker R."/>
            <person name="Drula E."/>
            <person name="Ayuso-Fernandez I."/>
            <person name="Pacheco R."/>
            <person name="Padilla G."/>
            <person name="Ferreira P."/>
            <person name="Barriuso J."/>
            <person name="Kellner H."/>
            <person name="Castanera R."/>
            <person name="Alfaro M."/>
            <person name="Ramirez L."/>
            <person name="Pisabarro A.G."/>
            <person name="Kuo A."/>
            <person name="Tritt A."/>
            <person name="Lipzen A."/>
            <person name="He G."/>
            <person name="Yan M."/>
            <person name="Ng V."/>
            <person name="Cullen D."/>
            <person name="Martin F."/>
            <person name="Rosso M.-N."/>
            <person name="Henrissat B."/>
            <person name="Hibbett D."/>
            <person name="Martinez A.T."/>
            <person name="Grigoriev I.V."/>
        </authorList>
    </citation>
    <scope>NUCLEOTIDE SEQUENCE</scope>
    <source>
        <strain evidence="1">AH 44721</strain>
    </source>
</reference>
<protein>
    <submittedName>
        <fullName evidence="1">Glycosyl hydrolase family 71-domain-containing protein</fullName>
    </submittedName>
</protein>
<dbReference type="Proteomes" id="UP000724874">
    <property type="component" value="Unassembled WGS sequence"/>
</dbReference>
<comment type="caution">
    <text evidence="1">The sequence shown here is derived from an EMBL/GenBank/DDBJ whole genome shotgun (WGS) entry which is preliminary data.</text>
</comment>
<organism evidence="1 2">
    <name type="scientific">Gymnopilus junonius</name>
    <name type="common">Spectacular rustgill mushroom</name>
    <name type="synonym">Gymnopilus spectabilis subsp. junonius</name>
    <dbReference type="NCBI Taxonomy" id="109634"/>
    <lineage>
        <taxon>Eukaryota</taxon>
        <taxon>Fungi</taxon>
        <taxon>Dikarya</taxon>
        <taxon>Basidiomycota</taxon>
        <taxon>Agaricomycotina</taxon>
        <taxon>Agaricomycetes</taxon>
        <taxon>Agaricomycetidae</taxon>
        <taxon>Agaricales</taxon>
        <taxon>Agaricineae</taxon>
        <taxon>Hymenogastraceae</taxon>
        <taxon>Gymnopilus</taxon>
    </lineage>
</organism>
<dbReference type="GO" id="GO:0051118">
    <property type="term" value="F:glucan endo-1,3-alpha-glucosidase activity"/>
    <property type="evidence" value="ECO:0007669"/>
    <property type="project" value="InterPro"/>
</dbReference>
<accession>A0A9P5NWM2</accession>
<proteinExistence type="predicted"/>
<dbReference type="OrthoDB" id="3257981at2759"/>
<dbReference type="Gene3D" id="3.20.20.80">
    <property type="entry name" value="Glycosidases"/>
    <property type="match status" value="1"/>
</dbReference>
<dbReference type="AlphaFoldDB" id="A0A9P5NWM2"/>
<dbReference type="EMBL" id="JADNYJ010000004">
    <property type="protein sequence ID" value="KAF8911650.1"/>
    <property type="molecule type" value="Genomic_DNA"/>
</dbReference>
<name>A0A9P5NWM2_GYMJU</name>
<gene>
    <name evidence="1" type="ORF">CPB84DRAFT_1762481</name>
</gene>
<keyword evidence="1" id="KW-0378">Hydrolase</keyword>
<evidence type="ECO:0000313" key="2">
    <source>
        <dbReference type="Proteomes" id="UP000724874"/>
    </source>
</evidence>
<dbReference type="CDD" id="cd11577">
    <property type="entry name" value="GH71"/>
    <property type="match status" value="1"/>
</dbReference>
<keyword evidence="2" id="KW-1185">Reference proteome</keyword>
<evidence type="ECO:0000313" key="1">
    <source>
        <dbReference type="EMBL" id="KAF8911650.1"/>
    </source>
</evidence>